<evidence type="ECO:0000256" key="13">
    <source>
        <dbReference type="ARBA" id="ARBA00024347"/>
    </source>
</evidence>
<dbReference type="CDD" id="cd17726">
    <property type="entry name" value="BRCT_PARP4_like"/>
    <property type="match status" value="1"/>
</dbReference>
<dbReference type="SUPFAM" id="SSF53300">
    <property type="entry name" value="vWA-like"/>
    <property type="match status" value="1"/>
</dbReference>
<dbReference type="PROSITE" id="PS50172">
    <property type="entry name" value="BRCT"/>
    <property type="match status" value="1"/>
</dbReference>
<dbReference type="InterPro" id="IPR001357">
    <property type="entry name" value="BRCT_dom"/>
</dbReference>
<dbReference type="PANTHER" id="PTHR46530">
    <property type="entry name" value="PROTEIN MONO-ADP-RIBOSYLTRANSFERASE PARP4"/>
    <property type="match status" value="1"/>
</dbReference>
<dbReference type="Gene3D" id="3.40.50.10190">
    <property type="entry name" value="BRCT domain"/>
    <property type="match status" value="1"/>
</dbReference>
<evidence type="ECO:0000256" key="3">
    <source>
        <dbReference type="ARBA" id="ARBA00022676"/>
    </source>
</evidence>
<feature type="domain" description="PARP catalytic" evidence="18">
    <location>
        <begin position="393"/>
        <end position="599"/>
    </location>
</feature>
<organism evidence="21 22">
    <name type="scientific">Strongylocentrotus purpuratus</name>
    <name type="common">Purple sea urchin</name>
    <dbReference type="NCBI Taxonomy" id="7668"/>
    <lineage>
        <taxon>Eukaryota</taxon>
        <taxon>Metazoa</taxon>
        <taxon>Echinodermata</taxon>
        <taxon>Eleutherozoa</taxon>
        <taxon>Echinozoa</taxon>
        <taxon>Echinoidea</taxon>
        <taxon>Euechinoidea</taxon>
        <taxon>Echinacea</taxon>
        <taxon>Camarodonta</taxon>
        <taxon>Echinidea</taxon>
        <taxon>Strongylocentrotidae</taxon>
        <taxon>Strongylocentrotus</taxon>
    </lineage>
</organism>
<dbReference type="RefSeq" id="XP_030850625.1">
    <property type="nucleotide sequence ID" value="XM_030994765.1"/>
</dbReference>
<dbReference type="SUPFAM" id="SSF56399">
    <property type="entry name" value="ADP-ribosylation"/>
    <property type="match status" value="1"/>
</dbReference>
<dbReference type="GO" id="GO:0003950">
    <property type="term" value="F:NAD+ poly-ADP-ribosyltransferase activity"/>
    <property type="evidence" value="ECO:0007669"/>
    <property type="project" value="UniProtKB-UniRule"/>
</dbReference>
<dbReference type="GO" id="GO:0005634">
    <property type="term" value="C:nucleus"/>
    <property type="evidence" value="ECO:0007669"/>
    <property type="project" value="UniProtKB-SubCell"/>
</dbReference>
<dbReference type="PROSITE" id="PS51060">
    <property type="entry name" value="PARP_ALPHA_HD"/>
    <property type="match status" value="1"/>
</dbReference>
<dbReference type="EnsemblMetazoa" id="XM_030994765">
    <property type="protein sequence ID" value="XP_030850625"/>
    <property type="gene ID" value="LOC577455"/>
</dbReference>
<dbReference type="Pfam" id="PF13768">
    <property type="entry name" value="VWA_3"/>
    <property type="match status" value="1"/>
</dbReference>
<dbReference type="EC" id="2.4.2.-" evidence="14"/>
<feature type="compositionally biased region" description="Polar residues" evidence="15">
    <location>
        <begin position="1607"/>
        <end position="1645"/>
    </location>
</feature>
<dbReference type="InterPro" id="IPR002035">
    <property type="entry name" value="VWF_A"/>
</dbReference>
<evidence type="ECO:0000256" key="14">
    <source>
        <dbReference type="RuleBase" id="RU362114"/>
    </source>
</evidence>
<evidence type="ECO:0000256" key="2">
    <source>
        <dbReference type="ARBA" id="ARBA00022553"/>
    </source>
</evidence>
<dbReference type="Proteomes" id="UP000007110">
    <property type="component" value="Unassembled WGS sequence"/>
</dbReference>
<dbReference type="PROSITE" id="PS51059">
    <property type="entry name" value="PARP_CATALYTIC"/>
    <property type="match status" value="1"/>
</dbReference>
<evidence type="ECO:0000256" key="8">
    <source>
        <dbReference type="ARBA" id="ARBA00022833"/>
    </source>
</evidence>
<reference evidence="21" key="2">
    <citation type="submission" date="2021-01" db="UniProtKB">
        <authorList>
            <consortium name="EnsemblMetazoa"/>
        </authorList>
    </citation>
    <scope>IDENTIFICATION</scope>
</reference>
<dbReference type="GO" id="GO:0006366">
    <property type="term" value="P:transcription by RNA polymerase II"/>
    <property type="evidence" value="ECO:0007669"/>
    <property type="project" value="InterPro"/>
</dbReference>
<evidence type="ECO:0000256" key="11">
    <source>
        <dbReference type="ARBA" id="ARBA00023163"/>
    </source>
</evidence>
<evidence type="ECO:0000256" key="12">
    <source>
        <dbReference type="ARBA" id="ARBA00023242"/>
    </source>
</evidence>
<dbReference type="Gene3D" id="3.90.228.10">
    <property type="match status" value="1"/>
</dbReference>
<keyword evidence="2" id="KW-0597">Phosphoprotein</keyword>
<dbReference type="GeneID" id="577455"/>
<dbReference type="InterPro" id="IPR036420">
    <property type="entry name" value="BRCT_dom_sf"/>
</dbReference>
<dbReference type="Gene3D" id="1.20.142.10">
    <property type="entry name" value="Poly(ADP-ribose) polymerase, regulatory domain"/>
    <property type="match status" value="1"/>
</dbReference>
<keyword evidence="12" id="KW-0539">Nucleus</keyword>
<evidence type="ECO:0000259" key="17">
    <source>
        <dbReference type="PROSITE" id="PS50234"/>
    </source>
</evidence>
<keyword evidence="6" id="KW-0479">Metal-binding</keyword>
<evidence type="ECO:0000256" key="4">
    <source>
        <dbReference type="ARBA" id="ARBA00022679"/>
    </source>
</evidence>
<keyword evidence="10" id="KW-0238">DNA-binding</keyword>
<keyword evidence="3 14" id="KW-0328">Glycosyltransferase</keyword>
<dbReference type="InterPro" id="IPR000684">
    <property type="entry name" value="RNA_pol_II_repeat_euk"/>
</dbReference>
<feature type="domain" description="VWFA" evidence="17">
    <location>
        <begin position="906"/>
        <end position="1073"/>
    </location>
</feature>
<evidence type="ECO:0000256" key="6">
    <source>
        <dbReference type="ARBA" id="ARBA00022723"/>
    </source>
</evidence>
<dbReference type="GO" id="GO:0016779">
    <property type="term" value="F:nucleotidyltransferase activity"/>
    <property type="evidence" value="ECO:0007669"/>
    <property type="project" value="UniProtKB-KW"/>
</dbReference>
<dbReference type="PROSITE" id="PS51468">
    <property type="entry name" value="VIT"/>
    <property type="match status" value="1"/>
</dbReference>
<evidence type="ECO:0000259" key="18">
    <source>
        <dbReference type="PROSITE" id="PS51059"/>
    </source>
</evidence>
<dbReference type="SUPFAM" id="SSF47587">
    <property type="entry name" value="Domain of poly(ADP-ribose) polymerase"/>
    <property type="match status" value="1"/>
</dbReference>
<evidence type="ECO:0000256" key="9">
    <source>
        <dbReference type="ARBA" id="ARBA00023027"/>
    </source>
</evidence>
<dbReference type="Pfam" id="PF02877">
    <property type="entry name" value="PARP_reg"/>
    <property type="match status" value="1"/>
</dbReference>
<evidence type="ECO:0000259" key="19">
    <source>
        <dbReference type="PROSITE" id="PS51060"/>
    </source>
</evidence>
<feature type="region of interest" description="Disordered" evidence="15">
    <location>
        <begin position="1591"/>
        <end position="1707"/>
    </location>
</feature>
<dbReference type="GO" id="GO:0003677">
    <property type="term" value="F:DNA binding"/>
    <property type="evidence" value="ECO:0007669"/>
    <property type="project" value="UniProtKB-KW"/>
</dbReference>
<dbReference type="InterPro" id="IPR004102">
    <property type="entry name" value="Poly(ADP-ribose)pol_reg_dom"/>
</dbReference>
<dbReference type="SMART" id="SM00327">
    <property type="entry name" value="VWA"/>
    <property type="match status" value="1"/>
</dbReference>
<dbReference type="InterPro" id="IPR036616">
    <property type="entry name" value="Poly(ADP-ribose)pol_reg_dom_sf"/>
</dbReference>
<dbReference type="GO" id="GO:0046872">
    <property type="term" value="F:metal ion binding"/>
    <property type="evidence" value="ECO:0007669"/>
    <property type="project" value="UniProtKB-KW"/>
</dbReference>
<comment type="similarity">
    <text evidence="13">Belongs to the ARTD/PARP family.</text>
</comment>
<dbReference type="Pfam" id="PF00644">
    <property type="entry name" value="PARP"/>
    <property type="match status" value="1"/>
</dbReference>
<reference evidence="22" key="1">
    <citation type="submission" date="2015-02" db="EMBL/GenBank/DDBJ databases">
        <title>Genome sequencing for Strongylocentrotus purpuratus.</title>
        <authorList>
            <person name="Murali S."/>
            <person name="Liu Y."/>
            <person name="Vee V."/>
            <person name="English A."/>
            <person name="Wang M."/>
            <person name="Skinner E."/>
            <person name="Han Y."/>
            <person name="Muzny D.M."/>
            <person name="Worley K.C."/>
            <person name="Gibbs R.A."/>
        </authorList>
    </citation>
    <scope>NUCLEOTIDE SEQUENCE</scope>
</reference>
<keyword evidence="11" id="KW-0804">Transcription</keyword>
<dbReference type="PANTHER" id="PTHR46530:SF1">
    <property type="entry name" value="PROTEIN MONO-ADP-RIBOSYLTRANSFERASE PARP4"/>
    <property type="match status" value="1"/>
</dbReference>
<evidence type="ECO:0000256" key="10">
    <source>
        <dbReference type="ARBA" id="ARBA00023125"/>
    </source>
</evidence>
<evidence type="ECO:0000256" key="1">
    <source>
        <dbReference type="ARBA" id="ARBA00004123"/>
    </source>
</evidence>
<feature type="domain" description="BRCT" evidence="16">
    <location>
        <begin position="1"/>
        <end position="96"/>
    </location>
</feature>
<dbReference type="SMART" id="SM00292">
    <property type="entry name" value="BRCT"/>
    <property type="match status" value="1"/>
</dbReference>
<dbReference type="InterPro" id="IPR036465">
    <property type="entry name" value="vWFA_dom_sf"/>
</dbReference>
<protein>
    <recommendedName>
        <fullName evidence="14">Poly [ADP-ribose] polymerase</fullName>
        <shortName evidence="14">PARP</shortName>
        <ecNumber evidence="14">2.4.2.-</ecNumber>
    </recommendedName>
</protein>
<feature type="domain" description="PARP alpha-helical" evidence="19">
    <location>
        <begin position="268"/>
        <end position="388"/>
    </location>
</feature>
<dbReference type="InterPro" id="IPR012317">
    <property type="entry name" value="Poly(ADP-ribose)pol_cat_dom"/>
</dbReference>
<evidence type="ECO:0000313" key="21">
    <source>
        <dbReference type="EnsemblMetazoa" id="XP_030850625"/>
    </source>
</evidence>
<feature type="compositionally biased region" description="Low complexity" evidence="15">
    <location>
        <begin position="1742"/>
        <end position="1761"/>
    </location>
</feature>
<feature type="domain" description="VIT" evidence="20">
    <location>
        <begin position="640"/>
        <end position="768"/>
    </location>
</feature>
<dbReference type="Pfam" id="PF08487">
    <property type="entry name" value="VIT"/>
    <property type="match status" value="1"/>
</dbReference>
<sequence>MMGVFDKCQIVFDLDAIKVSYKVRQGLKTKITHHSGTVAYSLNNKTTHMIVDESKRGGFSHKCNKAQKLNIPIVGTSYLDDCVAASRLLNPTPYLVVVTQAQSRFGHGKISGIRQRKDKDLIIKKRAFHLDLRSVRVYPWNAPNAPEFPSEGDYLVARTLLLDSIKDGKTGKHTFYQLELHAVKKKIGERRDEEPDNDFMYRVLSHYGDVTELKDEESGVKECRYLKTSQAAVDIYRQLYEQRIKPPWKMKRCKKIISRWIGSPTFRKDSFEASCLAGEKLSSDVVSLVEQIWLEAVGHLNDILSCPMASVTHEQIEKGESLLLQIKEGLDTKTSQAKMSRLIMSREYYSQIPHNKKQLGLKNKQDITREQGICQLLTDVHSVCEATDWSLRASTGAKYRTLRCHIEQIPSESAEYQQVLQQIQDSFTGKEAFKVNRVFAVDRFVENANFTHYLGNKKLLFHSSKPSNFLGILSRGLLMPKIVVEDLGGNRTDAGMLGHGIYFADSASTSACYSVQSTLSHSRFLVMCEVSLGRCHEVNEYHSDLNQPPIGFDSVKGVGAIPGQIASDFKANEFTIYNVNQQRLRYLVEFSMPEDQSGTPPSTFLPDLSTIAMETEDATEQPTPLTVEMKDVMAVPNPNDKVVSGLQSTSSKPIPLKNVCVRAKMMDLAAQVVIFQEYDNMNAESIEAKYVFPLEDSAAVCGFEAFIGDKHIVGTVKEKAQAHKEYKEAISKGHGAYLMDEEAPDVFTVSVGNLPPKVKVVIKITYVVELSVEGDKIAFTLPGSVAPWRKEAAISQVLQKDVATLKIKDQSSISFSLAVSIEMAADITSIQSSTHPLKIKQTATKAVITLPEDCTSLGEGFQLLVGVVDIHRPRMWVEQHPENKHSQACMVTFYPDFEASNVEKPEIILLLDCSNSMKEGALKQAKQILLLTLHHMSDDSIFNVVTFGTGFEELFASSQAKTETTILAATTFINQACATQGNTDAWRPLQSYFLLRSEGLQNLFLVSDGHINNEQSTLHAIAQNTHSRVFTFGVSSSANRHLLKGMARVGCGAYEFFDNNAKSRWENKVKAQLSKAKQPSVSSLEVEWKQHDNNPPTPVQAPCQLTSLFNGSRLVVYGFVQYCTEACLKASIDGEEVSTMVSTPEMCITKGQMLHRLTARAVIRDWEDGTLDPDKTHHEARKNEQKSYVIDLSKKYSIVTQLTSFVAIETREKGEDLQQGSVSLIKLAETEEVDFLSYMDWQKTVRLDTAQDVDPIQKVQDLLDQANIESTFSILKAEEYYNQALSLAANQLPDSTELYIKTASALHKFLSDSKRDFDKAENLGLQVRRAHVNTILLRDAKLLDLWKAMIPTKSGQRVQQVQHRNICRVSFGSPSVQQEVQSGQLHQRVGRISCPRGLRSRSVQQEVQQEVQSGQLHQRVGRISCPRGLRSGSVQQEVQQEVQKSTSRLISRLEKLSEVTRRGQLALNEFATASPPPPARAPPPRTGFADLPPPPLPLKRSAPPPPRSPRLLGFQPMTESLETGFLAGGAPPPPPGAAAPGDFFERHSNLPPPPPHPLTPLGASAPPPPPGLGYVEPPPIHPHSITGMIRNKLGGAPTPFPACAPQPQRSVPQSLRSVPQPQMSAPQPQRSVPQSLRSVPQSLRSVPQPQMSAPQPQMSAPQPQRSVPQFQQQSYASDSITPTSAFLSEVHGLDESPPPQRIAQLFKCSKKRSFGRKSAYSPMSVQADSVKALDYSPPSPSYSPTSPSYSPTSPSSSPLPSADVNQQTIHPLSEITRASHEEQMSAFMTCSEKAADTSGWDTLSSAGEPEYQWKQVSKPNATLHSKSAERQAQPVRELKKNMMSVVGCDMMSLGAPEPVFGLVAWGMKKSPEKRKERAFIEEEMLDDVCVYGEEEEEEDEEEEGEEVNYEMMCDVTMSEACSAKVDKEVYAQYGSVKLQSCSMGSSSLSSSSSSSSSSYLSSEVTVEGLTSRVYTRKHELKMWQHALCKGNIPESFPGWTMKELSVLKQAVKDFMMTLEPYQVPIIVQSLPDKATLEALVVMDLFSCVDDYLDEEDASSCEEDEPESMVFFTLGKYVNFVKLFGLLKNAGIHSLGSKTGAKLLRVLMVSLVVCCAKKLSSTKSTDHLNLNQLTHYIHHLEIARTDSWIEVASQMIAN</sequence>
<dbReference type="SMART" id="SM00609">
    <property type="entry name" value="VIT"/>
    <property type="match status" value="1"/>
</dbReference>
<keyword evidence="9 14" id="KW-0520">NAD</keyword>
<dbReference type="PROSITE" id="PS00115">
    <property type="entry name" value="RNA_POL_II_REPEAT"/>
    <property type="match status" value="2"/>
</dbReference>
<feature type="region of interest" description="Disordered" evidence="15">
    <location>
        <begin position="1467"/>
        <end position="1570"/>
    </location>
</feature>
<dbReference type="InterPro" id="IPR031273">
    <property type="entry name" value="PARP4"/>
</dbReference>
<proteinExistence type="inferred from homology"/>
<keyword evidence="7" id="KW-0677">Repeat</keyword>
<evidence type="ECO:0000256" key="7">
    <source>
        <dbReference type="ARBA" id="ARBA00022737"/>
    </source>
</evidence>
<evidence type="ECO:0000313" key="22">
    <source>
        <dbReference type="Proteomes" id="UP000007110"/>
    </source>
</evidence>
<feature type="compositionally biased region" description="Pro residues" evidence="15">
    <location>
        <begin position="1474"/>
        <end position="1508"/>
    </location>
</feature>
<evidence type="ECO:0000256" key="15">
    <source>
        <dbReference type="SAM" id="MobiDB-lite"/>
    </source>
</evidence>
<accession>A0A7M7PI81</accession>
<keyword evidence="5" id="KW-0548">Nucleotidyltransferase</keyword>
<feature type="compositionally biased region" description="Polar residues" evidence="15">
    <location>
        <begin position="1674"/>
        <end position="1686"/>
    </location>
</feature>
<dbReference type="PROSITE" id="PS50234">
    <property type="entry name" value="VWFA"/>
    <property type="match status" value="1"/>
</dbReference>
<evidence type="ECO:0000259" key="20">
    <source>
        <dbReference type="PROSITE" id="PS51468"/>
    </source>
</evidence>
<dbReference type="Gene3D" id="3.40.50.410">
    <property type="entry name" value="von Willebrand factor, type A domain"/>
    <property type="match status" value="1"/>
</dbReference>
<evidence type="ECO:0000259" key="16">
    <source>
        <dbReference type="PROSITE" id="PS50172"/>
    </source>
</evidence>
<dbReference type="Pfam" id="PF00533">
    <property type="entry name" value="BRCT"/>
    <property type="match status" value="1"/>
</dbReference>
<keyword evidence="22" id="KW-1185">Reference proteome</keyword>
<dbReference type="SUPFAM" id="SSF52113">
    <property type="entry name" value="BRCT domain"/>
    <property type="match status" value="1"/>
</dbReference>
<comment type="subcellular location">
    <subcellularLocation>
        <location evidence="1">Nucleus</location>
    </subcellularLocation>
</comment>
<keyword evidence="4 14" id="KW-0808">Transferase</keyword>
<dbReference type="InterPro" id="IPR013694">
    <property type="entry name" value="VIT"/>
</dbReference>
<evidence type="ECO:0000256" key="5">
    <source>
        <dbReference type="ARBA" id="ARBA00022695"/>
    </source>
</evidence>
<feature type="compositionally biased region" description="Low complexity" evidence="15">
    <location>
        <begin position="1647"/>
        <end position="1673"/>
    </location>
</feature>
<keyword evidence="8" id="KW-0862">Zinc</keyword>
<feature type="region of interest" description="Disordered" evidence="15">
    <location>
        <begin position="1731"/>
        <end position="1764"/>
    </location>
</feature>
<name>A0A7M7PI81_STRPU</name>